<gene>
    <name evidence="1" type="ORF">GYM71_07105</name>
</gene>
<accession>A0ABX8W8Z4</accession>
<dbReference type="Proteomes" id="UP000826550">
    <property type="component" value="Chromosome"/>
</dbReference>
<name>A0ABX8W8Z4_9LACO</name>
<dbReference type="RefSeq" id="WP_220219967.1">
    <property type="nucleotide sequence ID" value="NZ_CP048268.1"/>
</dbReference>
<proteinExistence type="predicted"/>
<dbReference type="EMBL" id="CP048268">
    <property type="protein sequence ID" value="QYN53202.1"/>
    <property type="molecule type" value="Genomic_DNA"/>
</dbReference>
<evidence type="ECO:0000313" key="2">
    <source>
        <dbReference type="Proteomes" id="UP000826550"/>
    </source>
</evidence>
<reference evidence="1 2" key="1">
    <citation type="submission" date="2020-01" db="EMBL/GenBank/DDBJ databases">
        <title>Vast differences in strain-level diversity in the gut microbiota of two closely related honey bee species.</title>
        <authorList>
            <person name="Ellegaard K.M."/>
            <person name="Suenami S."/>
            <person name="Miyazaki R."/>
            <person name="Engel P."/>
        </authorList>
    </citation>
    <scope>NUCLEOTIDE SEQUENCE [LARGE SCALE GENOMIC DNA]</scope>
    <source>
        <strain evidence="1 2">ESL0416</strain>
    </source>
</reference>
<evidence type="ECO:0000313" key="1">
    <source>
        <dbReference type="EMBL" id="QYN53202.1"/>
    </source>
</evidence>
<keyword evidence="2" id="KW-1185">Reference proteome</keyword>
<organism evidence="1 2">
    <name type="scientific">Lactobacillus panisapium</name>
    <dbReference type="NCBI Taxonomy" id="2012495"/>
    <lineage>
        <taxon>Bacteria</taxon>
        <taxon>Bacillati</taxon>
        <taxon>Bacillota</taxon>
        <taxon>Bacilli</taxon>
        <taxon>Lactobacillales</taxon>
        <taxon>Lactobacillaceae</taxon>
        <taxon>Lactobacillus</taxon>
    </lineage>
</organism>
<sequence>MKITYYLIHKLEANYGSLDLVPDNNLILHQIHEQIGITAHDNIDLTKYEKW</sequence>
<protein>
    <submittedName>
        <fullName evidence="1">Uncharacterized protein</fullName>
    </submittedName>
</protein>